<proteinExistence type="predicted"/>
<dbReference type="Pfam" id="PF00994">
    <property type="entry name" value="MoCF_biosynth"/>
    <property type="match status" value="1"/>
</dbReference>
<dbReference type="InterPro" id="IPR036425">
    <property type="entry name" value="MoaB/Mog-like_dom_sf"/>
</dbReference>
<dbReference type="STRING" id="1037660.A0A066VIG2"/>
<dbReference type="PANTHER" id="PTHR47675:SF1">
    <property type="entry name" value="MOLYBDOPTERIN BINDING DOMAIN PROTEIN (AFU_ORTHOLOGUE AFUA_5G11210)"/>
    <property type="match status" value="1"/>
</dbReference>
<dbReference type="InterPro" id="IPR001453">
    <property type="entry name" value="MoaB/Mog_dom"/>
</dbReference>
<keyword evidence="3" id="KW-1185">Reference proteome</keyword>
<feature type="non-terminal residue" evidence="2">
    <location>
        <position position="1"/>
    </location>
</feature>
<accession>A0A066VIG2</accession>
<feature type="domain" description="MoaB/Mog" evidence="1">
    <location>
        <begin position="14"/>
        <end position="85"/>
    </location>
</feature>
<dbReference type="RefSeq" id="XP_013241287.1">
    <property type="nucleotide sequence ID" value="XM_013385833.1"/>
</dbReference>
<dbReference type="SUPFAM" id="SSF53218">
    <property type="entry name" value="Molybdenum cofactor biosynthesis proteins"/>
    <property type="match status" value="1"/>
</dbReference>
<protein>
    <recommendedName>
        <fullName evidence="1">MoaB/Mog domain-containing protein</fullName>
    </recommendedName>
</protein>
<dbReference type="Proteomes" id="UP000027361">
    <property type="component" value="Unassembled WGS sequence"/>
</dbReference>
<dbReference type="GeneID" id="25262632"/>
<dbReference type="AlphaFoldDB" id="A0A066VIG2"/>
<comment type="caution">
    <text evidence="2">The sequence shown here is derived from an EMBL/GenBank/DDBJ whole genome shotgun (WGS) entry which is preliminary data.</text>
</comment>
<evidence type="ECO:0000259" key="1">
    <source>
        <dbReference type="Pfam" id="PF00994"/>
    </source>
</evidence>
<sequence>NPLREGNYVKSLWCIIIGDEVLNGKTKESNSNFFAKLCFNYGIELKRIEVIAADEDQIVQAPKRMPGNYDFVIFSGEIGPTPDDIKDIASPAFSPVI</sequence>
<evidence type="ECO:0000313" key="3">
    <source>
        <dbReference type="Proteomes" id="UP000027361"/>
    </source>
</evidence>
<dbReference type="EMBL" id="JMSN01000095">
    <property type="protein sequence ID" value="KDN40103.1"/>
    <property type="molecule type" value="Genomic_DNA"/>
</dbReference>
<dbReference type="OrthoDB" id="448496at2759"/>
<gene>
    <name evidence="2" type="ORF">K437DRAFT_227534</name>
</gene>
<reference evidence="2 3" key="1">
    <citation type="submission" date="2014-05" db="EMBL/GenBank/DDBJ databases">
        <title>Draft genome sequence of a rare smut relative, Tilletiaria anomala UBC 951.</title>
        <authorList>
            <consortium name="DOE Joint Genome Institute"/>
            <person name="Toome M."/>
            <person name="Kuo A."/>
            <person name="Henrissat B."/>
            <person name="Lipzen A."/>
            <person name="Tritt A."/>
            <person name="Yoshinaga Y."/>
            <person name="Zane M."/>
            <person name="Barry K."/>
            <person name="Grigoriev I.V."/>
            <person name="Spatafora J.W."/>
            <person name="Aimea M.C."/>
        </authorList>
    </citation>
    <scope>NUCLEOTIDE SEQUENCE [LARGE SCALE GENOMIC DNA]</scope>
    <source>
        <strain evidence="2 3">UBC 951</strain>
    </source>
</reference>
<evidence type="ECO:0000313" key="2">
    <source>
        <dbReference type="EMBL" id="KDN40103.1"/>
    </source>
</evidence>
<dbReference type="GO" id="GO:0047884">
    <property type="term" value="F:FAD diphosphatase activity"/>
    <property type="evidence" value="ECO:0007669"/>
    <property type="project" value="TreeGrafter"/>
</dbReference>
<organism evidence="2 3">
    <name type="scientific">Tilletiaria anomala (strain ATCC 24038 / CBS 436.72 / UBC 951)</name>
    <dbReference type="NCBI Taxonomy" id="1037660"/>
    <lineage>
        <taxon>Eukaryota</taxon>
        <taxon>Fungi</taxon>
        <taxon>Dikarya</taxon>
        <taxon>Basidiomycota</taxon>
        <taxon>Ustilaginomycotina</taxon>
        <taxon>Exobasidiomycetes</taxon>
        <taxon>Georgefischeriales</taxon>
        <taxon>Tilletiariaceae</taxon>
        <taxon>Tilletiaria</taxon>
    </lineage>
</organism>
<dbReference type="InParanoid" id="A0A066VIG2"/>
<dbReference type="Gene3D" id="3.40.980.10">
    <property type="entry name" value="MoaB/Mog-like domain"/>
    <property type="match status" value="1"/>
</dbReference>
<dbReference type="PANTHER" id="PTHR47675">
    <property type="entry name" value="MOLYBDOPTERIN BINDING DOMAIN PROTEIN (AFU_ORTHOLOGUE AFUA_5G11210)"/>
    <property type="match status" value="1"/>
</dbReference>
<dbReference type="HOGENOM" id="CLU_2352423_0_0_1"/>
<name>A0A066VIG2_TILAU</name>
<dbReference type="GO" id="GO:0042726">
    <property type="term" value="P:flavin-containing compound metabolic process"/>
    <property type="evidence" value="ECO:0007669"/>
    <property type="project" value="TreeGrafter"/>
</dbReference>